<dbReference type="STRING" id="573061.Clocel_1700"/>
<dbReference type="AlphaFoldDB" id="D9SKE8"/>
<dbReference type="InterPro" id="IPR036679">
    <property type="entry name" value="FlgN-like_sf"/>
</dbReference>
<dbReference type="HOGENOM" id="CLU_153720_0_0_9"/>
<dbReference type="KEGG" id="ccb:Clocel_1700"/>
<dbReference type="OrthoDB" id="1755640at2"/>
<keyword evidence="1" id="KW-1005">Bacterial flagellum biogenesis</keyword>
<dbReference type="RefSeq" id="WP_010077344.1">
    <property type="nucleotide sequence ID" value="NC_014393.1"/>
</dbReference>
<organism evidence="2 3">
    <name type="scientific">Clostridium cellulovorans (strain ATCC 35296 / DSM 3052 / OCM 3 / 743B)</name>
    <dbReference type="NCBI Taxonomy" id="573061"/>
    <lineage>
        <taxon>Bacteria</taxon>
        <taxon>Bacillati</taxon>
        <taxon>Bacillota</taxon>
        <taxon>Clostridia</taxon>
        <taxon>Eubacteriales</taxon>
        <taxon>Clostridiaceae</taxon>
        <taxon>Clostridium</taxon>
    </lineage>
</organism>
<gene>
    <name evidence="2" type="ordered locus">Clocel_1700</name>
</gene>
<keyword evidence="3" id="KW-1185">Reference proteome</keyword>
<dbReference type="SUPFAM" id="SSF140566">
    <property type="entry name" value="FlgN-like"/>
    <property type="match status" value="1"/>
</dbReference>
<dbReference type="Pfam" id="PF05130">
    <property type="entry name" value="FlgN"/>
    <property type="match status" value="1"/>
</dbReference>
<name>D9SKE8_CLOC7</name>
<protein>
    <submittedName>
        <fullName evidence="2">FlgN family protein</fullName>
    </submittedName>
</protein>
<dbReference type="Proteomes" id="UP000002730">
    <property type="component" value="Chromosome"/>
</dbReference>
<dbReference type="Gene3D" id="1.20.58.300">
    <property type="entry name" value="FlgN-like"/>
    <property type="match status" value="1"/>
</dbReference>
<evidence type="ECO:0000256" key="1">
    <source>
        <dbReference type="ARBA" id="ARBA00022795"/>
    </source>
</evidence>
<dbReference type="InterPro" id="IPR007809">
    <property type="entry name" value="FlgN-like"/>
</dbReference>
<reference evidence="2 3" key="1">
    <citation type="submission" date="2010-08" db="EMBL/GenBank/DDBJ databases">
        <title>Complete sequence of Clostridium cellulovorans 743B.</title>
        <authorList>
            <consortium name="US DOE Joint Genome Institute"/>
            <person name="Lucas S."/>
            <person name="Copeland A."/>
            <person name="Lapidus A."/>
            <person name="Cheng J.-F."/>
            <person name="Bruce D."/>
            <person name="Goodwin L."/>
            <person name="Pitluck S."/>
            <person name="Chertkov O."/>
            <person name="Detter J.C."/>
            <person name="Han C."/>
            <person name="Tapia R."/>
            <person name="Land M."/>
            <person name="Hauser L."/>
            <person name="Chang Y.-J."/>
            <person name="Jeffries C."/>
            <person name="Kyrpides N."/>
            <person name="Ivanova N."/>
            <person name="Mikhailova N."/>
            <person name="Hemme C.L."/>
            <person name="Woyke T."/>
        </authorList>
    </citation>
    <scope>NUCLEOTIDE SEQUENCE [LARGE SCALE GENOMIC DNA]</scope>
    <source>
        <strain evidence="3">ATCC 35296 / DSM 3052 / OCM 3 / 743B</strain>
    </source>
</reference>
<accession>D9SKE8</accession>
<dbReference type="eggNOG" id="ENOG5033J7F">
    <property type="taxonomic scope" value="Bacteria"/>
</dbReference>
<proteinExistence type="predicted"/>
<dbReference type="EMBL" id="CP002160">
    <property type="protein sequence ID" value="ADL51444.1"/>
    <property type="molecule type" value="Genomic_DNA"/>
</dbReference>
<evidence type="ECO:0000313" key="3">
    <source>
        <dbReference type="Proteomes" id="UP000002730"/>
    </source>
</evidence>
<evidence type="ECO:0000313" key="2">
    <source>
        <dbReference type="EMBL" id="ADL51444.1"/>
    </source>
</evidence>
<sequence length="137" mass="15976">MILTELKNVLVDELKALKDLLSCLEKQQEFIVANDAFKLDGIVSDIQEKTSIVAKFETVRRRLLNNQDIKKVVDESEDDEIKKIYEEITLITKKLVFQKETNDMLIKQSLIFVNKMLSYLSPNKEAKSYNAYGKMRR</sequence>
<dbReference type="GO" id="GO:0044780">
    <property type="term" value="P:bacterial-type flagellum assembly"/>
    <property type="evidence" value="ECO:0007669"/>
    <property type="project" value="InterPro"/>
</dbReference>